<dbReference type="InterPro" id="IPR016024">
    <property type="entry name" value="ARM-type_fold"/>
</dbReference>
<evidence type="ECO:0000313" key="7">
    <source>
        <dbReference type="Proteomes" id="UP000193920"/>
    </source>
</evidence>
<evidence type="ECO:0000256" key="4">
    <source>
        <dbReference type="HAMAP-Rule" id="MF_03010"/>
    </source>
</evidence>
<keyword evidence="1 4" id="KW-0963">Cytoplasm</keyword>
<dbReference type="GO" id="GO:0043022">
    <property type="term" value="F:ribosome binding"/>
    <property type="evidence" value="ECO:0007669"/>
    <property type="project" value="InterPro"/>
</dbReference>
<dbReference type="InterPro" id="IPR009374">
    <property type="entry name" value="eIF3k"/>
</dbReference>
<comment type="function">
    <text evidence="4">Component of the eukaryotic translation initiation factor 3 (eIF-3) complex, which is involved in protein synthesis of a specialized repertoire of mRNAs and, together with other initiation factors, stimulates binding of mRNA and methionyl-tRNAi to the 40S ribosome. The eIF-3 complex specifically targets and initiates translation of a subset of mRNAs involved in cell proliferation.</text>
</comment>
<sequence length="223" mass="25739">MSSNIPSRPKQINDIIETVERYDTEKIPLLHEYIDEQLANKVQYDSAANLAVLKLYQFNPDQINFKYISAILIKALTALPDPDFNLCLALLNIDICADPTISRLYELQKALEQCRFKDFWTLMGDGETRNIVECCVGFENSIREFISRTIENVFVTITKEEISGYLNLNGNELDEYAKSRNWVLNDNVYTLPVVKENENKPKIVKENVNYEQLTQIIGYANEI</sequence>
<dbReference type="PANTHER" id="PTHR13022:SF0">
    <property type="entry name" value="EUKARYOTIC TRANSLATION INITIATION FACTOR 3 SUBUNIT K"/>
    <property type="match status" value="1"/>
</dbReference>
<dbReference type="SUPFAM" id="SSF48371">
    <property type="entry name" value="ARM repeat"/>
    <property type="match status" value="1"/>
</dbReference>
<evidence type="ECO:0000256" key="1">
    <source>
        <dbReference type="ARBA" id="ARBA00022490"/>
    </source>
</evidence>
<dbReference type="OrthoDB" id="337745at2759"/>
<keyword evidence="2 4" id="KW-0396">Initiation factor</keyword>
<gene>
    <name evidence="6" type="ORF">LY90DRAFT_702228</name>
</gene>
<accession>A0A1Y2D5S8</accession>
<dbReference type="EMBL" id="MCOG01000083">
    <property type="protein sequence ID" value="ORY54633.1"/>
    <property type="molecule type" value="Genomic_DNA"/>
</dbReference>
<evidence type="ECO:0000259" key="5">
    <source>
        <dbReference type="PROSITE" id="PS50250"/>
    </source>
</evidence>
<dbReference type="GO" id="GO:0033290">
    <property type="term" value="C:eukaryotic 48S preinitiation complex"/>
    <property type="evidence" value="ECO:0007669"/>
    <property type="project" value="UniProtKB-UniRule"/>
</dbReference>
<dbReference type="Proteomes" id="UP000193920">
    <property type="component" value="Unassembled WGS sequence"/>
</dbReference>
<dbReference type="GO" id="GO:0003723">
    <property type="term" value="F:RNA binding"/>
    <property type="evidence" value="ECO:0007669"/>
    <property type="project" value="UniProtKB-UniRule"/>
</dbReference>
<dbReference type="AlphaFoldDB" id="A0A1Y2D5S8"/>
<comment type="subcellular location">
    <subcellularLocation>
        <location evidence="4">Cytoplasm</location>
    </subcellularLocation>
</comment>
<organism evidence="6 7">
    <name type="scientific">Neocallimastix californiae</name>
    <dbReference type="NCBI Taxonomy" id="1754190"/>
    <lineage>
        <taxon>Eukaryota</taxon>
        <taxon>Fungi</taxon>
        <taxon>Fungi incertae sedis</taxon>
        <taxon>Chytridiomycota</taxon>
        <taxon>Chytridiomycota incertae sedis</taxon>
        <taxon>Neocallimastigomycetes</taxon>
        <taxon>Neocallimastigales</taxon>
        <taxon>Neocallimastigaceae</taxon>
        <taxon>Neocallimastix</taxon>
    </lineage>
</organism>
<dbReference type="PROSITE" id="PS50250">
    <property type="entry name" value="PCI"/>
    <property type="match status" value="1"/>
</dbReference>
<comment type="subunit">
    <text evidence="4">Component of the eukaryotic translation initiation factor 3 (eIF-3) complex.</text>
</comment>
<dbReference type="GO" id="GO:0016282">
    <property type="term" value="C:eukaryotic 43S preinitiation complex"/>
    <property type="evidence" value="ECO:0007669"/>
    <property type="project" value="UniProtKB-UniRule"/>
</dbReference>
<dbReference type="STRING" id="1754190.A0A1Y2D5S8"/>
<dbReference type="InterPro" id="IPR036390">
    <property type="entry name" value="WH_DNA-bd_sf"/>
</dbReference>
<dbReference type="InterPro" id="IPR033464">
    <property type="entry name" value="CSN8_PSD8_EIF3K"/>
</dbReference>
<dbReference type="PANTHER" id="PTHR13022">
    <property type="entry name" value="EUKARYOTIC TRANSLATION INITIATION FACTOR 3 SUBUNIT 11"/>
    <property type="match status" value="1"/>
</dbReference>
<dbReference type="GO" id="GO:0006446">
    <property type="term" value="P:regulation of translational initiation"/>
    <property type="evidence" value="ECO:0007669"/>
    <property type="project" value="InterPro"/>
</dbReference>
<comment type="caution">
    <text evidence="6">The sequence shown here is derived from an EMBL/GenBank/DDBJ whole genome shotgun (WGS) entry which is preliminary data.</text>
</comment>
<proteinExistence type="inferred from homology"/>
<feature type="domain" description="PCI" evidence="5">
    <location>
        <begin position="44"/>
        <end position="207"/>
    </location>
</feature>
<dbReference type="HAMAP" id="MF_03010">
    <property type="entry name" value="eIF3k"/>
    <property type="match status" value="1"/>
</dbReference>
<keyword evidence="7" id="KW-1185">Reference proteome</keyword>
<dbReference type="GO" id="GO:0005852">
    <property type="term" value="C:eukaryotic translation initiation factor 3 complex"/>
    <property type="evidence" value="ECO:0007669"/>
    <property type="project" value="UniProtKB-UniRule"/>
</dbReference>
<dbReference type="GO" id="GO:0001732">
    <property type="term" value="P:formation of cytoplasmic translation initiation complex"/>
    <property type="evidence" value="ECO:0007669"/>
    <property type="project" value="UniProtKB-UniRule"/>
</dbReference>
<dbReference type="SUPFAM" id="SSF46785">
    <property type="entry name" value="Winged helix' DNA-binding domain"/>
    <property type="match status" value="1"/>
</dbReference>
<keyword evidence="3 4" id="KW-0648">Protein biosynthesis</keyword>
<dbReference type="Gene3D" id="1.25.40.250">
    <property type="entry name" value="ARM repeat, domain 1"/>
    <property type="match status" value="1"/>
</dbReference>
<comment type="similarity">
    <text evidence="4">Belongs to the eIF-3 subunit K family.</text>
</comment>
<dbReference type="GO" id="GO:0003743">
    <property type="term" value="F:translation initiation factor activity"/>
    <property type="evidence" value="ECO:0007669"/>
    <property type="project" value="UniProtKB-UniRule"/>
</dbReference>
<protein>
    <recommendedName>
        <fullName evidence="4">Eukaryotic translation initiation factor 3 subunit K</fullName>
        <shortName evidence="4">eIF3k</shortName>
    </recommendedName>
    <alternativeName>
        <fullName evidence="4">eIF-3 p25</fullName>
    </alternativeName>
</protein>
<dbReference type="Gene3D" id="1.10.10.10">
    <property type="entry name" value="Winged helix-like DNA-binding domain superfamily/Winged helix DNA-binding domain"/>
    <property type="match status" value="1"/>
</dbReference>
<dbReference type="InterPro" id="IPR036388">
    <property type="entry name" value="WH-like_DNA-bd_sf"/>
</dbReference>
<evidence type="ECO:0000256" key="2">
    <source>
        <dbReference type="ARBA" id="ARBA00022540"/>
    </source>
</evidence>
<name>A0A1Y2D5S8_9FUNG</name>
<evidence type="ECO:0000313" key="6">
    <source>
        <dbReference type="EMBL" id="ORY54633.1"/>
    </source>
</evidence>
<dbReference type="Pfam" id="PF10075">
    <property type="entry name" value="CSN8_PSD8_EIF3K"/>
    <property type="match status" value="1"/>
</dbReference>
<reference evidence="6 7" key="1">
    <citation type="submission" date="2016-08" db="EMBL/GenBank/DDBJ databases">
        <title>A Parts List for Fungal Cellulosomes Revealed by Comparative Genomics.</title>
        <authorList>
            <consortium name="DOE Joint Genome Institute"/>
            <person name="Haitjema C.H."/>
            <person name="Gilmore S.P."/>
            <person name="Henske J.K."/>
            <person name="Solomon K.V."/>
            <person name="De Groot R."/>
            <person name="Kuo A."/>
            <person name="Mondo S.J."/>
            <person name="Salamov A.A."/>
            <person name="Labutti K."/>
            <person name="Zhao Z."/>
            <person name="Chiniquy J."/>
            <person name="Barry K."/>
            <person name="Brewer H.M."/>
            <person name="Purvine S.O."/>
            <person name="Wright A.T."/>
            <person name="Boxma B."/>
            <person name="Van Alen T."/>
            <person name="Hackstein J.H."/>
            <person name="Baker S.E."/>
            <person name="Grigoriev I.V."/>
            <person name="O'Malley M.A."/>
        </authorList>
    </citation>
    <scope>NUCLEOTIDE SEQUENCE [LARGE SCALE GENOMIC DNA]</scope>
    <source>
        <strain evidence="6 7">G1</strain>
    </source>
</reference>
<dbReference type="InterPro" id="IPR000717">
    <property type="entry name" value="PCI_dom"/>
</dbReference>
<dbReference type="InterPro" id="IPR016020">
    <property type="entry name" value="Transl_init_fac_sub12_N_euk"/>
</dbReference>
<evidence type="ECO:0000256" key="3">
    <source>
        <dbReference type="ARBA" id="ARBA00022917"/>
    </source>
</evidence>